<organism evidence="1 2">
    <name type="scientific">Lentibacillus persicus</name>
    <dbReference type="NCBI Taxonomy" id="640948"/>
    <lineage>
        <taxon>Bacteria</taxon>
        <taxon>Bacillati</taxon>
        <taxon>Bacillota</taxon>
        <taxon>Bacilli</taxon>
        <taxon>Bacillales</taxon>
        <taxon>Bacillaceae</taxon>
        <taxon>Lentibacillus</taxon>
    </lineage>
</organism>
<proteinExistence type="predicted"/>
<dbReference type="STRING" id="640948.SAMN05216238_101428"/>
<dbReference type="Proteomes" id="UP000199474">
    <property type="component" value="Unassembled WGS sequence"/>
</dbReference>
<evidence type="ECO:0000313" key="2">
    <source>
        <dbReference type="Proteomes" id="UP000199474"/>
    </source>
</evidence>
<name>A0A1I1SHV0_9BACI</name>
<gene>
    <name evidence="1" type="ORF">SAMN05216238_101428</name>
</gene>
<reference evidence="2" key="1">
    <citation type="submission" date="2016-10" db="EMBL/GenBank/DDBJ databases">
        <authorList>
            <person name="Varghese N."/>
            <person name="Submissions S."/>
        </authorList>
    </citation>
    <scope>NUCLEOTIDE SEQUENCE [LARGE SCALE GENOMIC DNA]</scope>
    <source>
        <strain evidence="2">DSM 22530</strain>
    </source>
</reference>
<keyword evidence="2" id="KW-1185">Reference proteome</keyword>
<protein>
    <submittedName>
        <fullName evidence="1">Uncharacterized protein</fullName>
    </submittedName>
</protein>
<sequence length="33" mass="3586">MKNGTLYVILAALAAIAGYTVATRALEDTRDFR</sequence>
<accession>A0A1I1SHV0</accession>
<dbReference type="EMBL" id="FOMR01000001">
    <property type="protein sequence ID" value="SFD45902.1"/>
    <property type="molecule type" value="Genomic_DNA"/>
</dbReference>
<dbReference type="AlphaFoldDB" id="A0A1I1SHV0"/>
<evidence type="ECO:0000313" key="1">
    <source>
        <dbReference type="EMBL" id="SFD45902.1"/>
    </source>
</evidence>